<protein>
    <recommendedName>
        <fullName evidence="3">KTSC domain-containing protein</fullName>
    </recommendedName>
</protein>
<keyword evidence="2" id="KW-1185">Reference proteome</keyword>
<dbReference type="HOGENOM" id="CLU_185804_0_0_4"/>
<evidence type="ECO:0000313" key="2">
    <source>
        <dbReference type="Proteomes" id="UP000006552"/>
    </source>
</evidence>
<dbReference type="Proteomes" id="UP000006552">
    <property type="component" value="Chromosome"/>
</dbReference>
<sequence>MSADFNRTLCARTIGTKTDMQPYRNLSGKSGVAAFEIGDDFVKVLFRDNPRVYVYSTPPIAIAKIEQMKGLALVGRGLATFISRNSDVRAGFS</sequence>
<dbReference type="AlphaFoldDB" id="Q5NZ39"/>
<dbReference type="EMBL" id="CR555306">
    <property type="protein sequence ID" value="CAI09675.1"/>
    <property type="molecule type" value="Genomic_DNA"/>
</dbReference>
<proteinExistence type="predicted"/>
<name>Q5NZ39_AROAE</name>
<dbReference type="KEGG" id="eba:ebB222"/>
<organism evidence="1 2">
    <name type="scientific">Aromatoleum aromaticum (strain DSM 19018 / LMG 30748 / EbN1)</name>
    <name type="common">Azoarcus sp. (strain EbN1)</name>
    <dbReference type="NCBI Taxonomy" id="76114"/>
    <lineage>
        <taxon>Bacteria</taxon>
        <taxon>Pseudomonadati</taxon>
        <taxon>Pseudomonadota</taxon>
        <taxon>Betaproteobacteria</taxon>
        <taxon>Rhodocyclales</taxon>
        <taxon>Rhodocyclaceae</taxon>
        <taxon>Aromatoleum</taxon>
    </lineage>
</organism>
<evidence type="ECO:0000313" key="1">
    <source>
        <dbReference type="EMBL" id="CAI09675.1"/>
    </source>
</evidence>
<gene>
    <name evidence="1" type="ORF">ebB222</name>
</gene>
<evidence type="ECO:0008006" key="3">
    <source>
        <dbReference type="Google" id="ProtNLM"/>
    </source>
</evidence>
<reference evidence="1 2" key="1">
    <citation type="journal article" date="2005" name="Arch. Microbiol.">
        <title>The genome sequence of an anaerobic aromatic-degrading denitrifying bacterium, strain EbN1.</title>
        <authorList>
            <person name="Rabus R."/>
            <person name="Kube M."/>
            <person name="Heider J."/>
            <person name="Beck A."/>
            <person name="Heitmann K."/>
            <person name="Widdel F."/>
            <person name="Reinhardt R."/>
        </authorList>
    </citation>
    <scope>NUCLEOTIDE SEQUENCE [LARGE SCALE GENOMIC DNA]</scope>
    <source>
        <strain evidence="1 2">EbN1</strain>
    </source>
</reference>
<dbReference type="eggNOG" id="ENOG5033E1U">
    <property type="taxonomic scope" value="Bacteria"/>
</dbReference>
<accession>Q5NZ39</accession>
<dbReference type="STRING" id="76114.ebB222"/>